<name>A0AAU9JB45_9CILI</name>
<accession>A0AAU9JB45</accession>
<reference evidence="2" key="1">
    <citation type="submission" date="2021-09" db="EMBL/GenBank/DDBJ databases">
        <authorList>
            <consortium name="AG Swart"/>
            <person name="Singh M."/>
            <person name="Singh A."/>
            <person name="Seah K."/>
            <person name="Emmerich C."/>
        </authorList>
    </citation>
    <scope>NUCLEOTIDE SEQUENCE</scope>
    <source>
        <strain evidence="2">ATCC30299</strain>
    </source>
</reference>
<dbReference type="InterPro" id="IPR036388">
    <property type="entry name" value="WH-like_DNA-bd_sf"/>
</dbReference>
<dbReference type="Proteomes" id="UP001162131">
    <property type="component" value="Unassembled WGS sequence"/>
</dbReference>
<proteinExistence type="predicted"/>
<protein>
    <submittedName>
        <fullName evidence="2">Uncharacterized protein</fullName>
    </submittedName>
</protein>
<evidence type="ECO:0000313" key="2">
    <source>
        <dbReference type="EMBL" id="CAG9322451.1"/>
    </source>
</evidence>
<evidence type="ECO:0000313" key="3">
    <source>
        <dbReference type="Proteomes" id="UP001162131"/>
    </source>
</evidence>
<dbReference type="SUPFAM" id="SSF54277">
    <property type="entry name" value="CAD &amp; PB1 domains"/>
    <property type="match status" value="1"/>
</dbReference>
<dbReference type="InterPro" id="IPR010921">
    <property type="entry name" value="Trp_repressor/repl_initiator"/>
</dbReference>
<sequence length="436" mass="51125">MLNIETLKVCFRDEFYIISPVPLTLSELIESIKEQVQSVSSVPIIYYFDKDNDKIRLTTQKAYNFFLNSFKNQSAVKLYIEDPKKTTENIPLLPLKREIKEEYSSSSGTASKRKRNRDPSRKKRAPPSLKLPLYYDEKLMPSAKSSTEPVKEEPKTVLTSSAEIEANQFILDCKGKSKSPNWSNYVMPTAFLKVVSVSIFQTAQLYGTLAASISYRVPVELSIHFLYESRVYIESDKERLKFKKYVECFQPNRSSKFTPKFCNSIIQSLKSESSAEDHVLNTYNIDANTLNLWKKIFKKPKKPYFSSDPYPRNFRIQLVRDYLEGNYEDESVKIIWNVDREMIENWIYTELDEKDEPISMERKKRFNRADKEEIVEKYKQKKLSLTEIKQIYGVGQKDLNKWIKTTNNGFPLRDPYTSHKPSEELEKAYRLLEFAQ</sequence>
<gene>
    <name evidence="2" type="ORF">BSTOLATCC_MIC31584</name>
</gene>
<dbReference type="SUPFAM" id="SSF48295">
    <property type="entry name" value="TrpR-like"/>
    <property type="match status" value="1"/>
</dbReference>
<dbReference type="GO" id="GO:0043565">
    <property type="term" value="F:sequence-specific DNA binding"/>
    <property type="evidence" value="ECO:0007669"/>
    <property type="project" value="InterPro"/>
</dbReference>
<feature type="region of interest" description="Disordered" evidence="1">
    <location>
        <begin position="101"/>
        <end position="127"/>
    </location>
</feature>
<evidence type="ECO:0000256" key="1">
    <source>
        <dbReference type="SAM" id="MobiDB-lite"/>
    </source>
</evidence>
<dbReference type="Gene3D" id="1.10.10.10">
    <property type="entry name" value="Winged helix-like DNA-binding domain superfamily/Winged helix DNA-binding domain"/>
    <property type="match status" value="1"/>
</dbReference>
<organism evidence="2 3">
    <name type="scientific">Blepharisma stoltei</name>
    <dbReference type="NCBI Taxonomy" id="1481888"/>
    <lineage>
        <taxon>Eukaryota</taxon>
        <taxon>Sar</taxon>
        <taxon>Alveolata</taxon>
        <taxon>Ciliophora</taxon>
        <taxon>Postciliodesmatophora</taxon>
        <taxon>Heterotrichea</taxon>
        <taxon>Heterotrichida</taxon>
        <taxon>Blepharismidae</taxon>
        <taxon>Blepharisma</taxon>
    </lineage>
</organism>
<keyword evidence="3" id="KW-1185">Reference proteome</keyword>
<dbReference type="AlphaFoldDB" id="A0AAU9JB45"/>
<dbReference type="EMBL" id="CAJZBQ010000032">
    <property type="protein sequence ID" value="CAG9322451.1"/>
    <property type="molecule type" value="Genomic_DNA"/>
</dbReference>
<comment type="caution">
    <text evidence="2">The sequence shown here is derived from an EMBL/GenBank/DDBJ whole genome shotgun (WGS) entry which is preliminary data.</text>
</comment>
<feature type="compositionally biased region" description="Basic residues" evidence="1">
    <location>
        <begin position="111"/>
        <end position="125"/>
    </location>
</feature>